<evidence type="ECO:0000313" key="1">
    <source>
        <dbReference type="EMBL" id="CAD9665507.1"/>
    </source>
</evidence>
<dbReference type="EMBL" id="HBHI01010647">
    <property type="protein sequence ID" value="CAD9665507.1"/>
    <property type="molecule type" value="Transcribed_RNA"/>
</dbReference>
<dbReference type="EMBL" id="HBHI01010658">
    <property type="protein sequence ID" value="CAD9665525.1"/>
    <property type="molecule type" value="Transcribed_RNA"/>
</dbReference>
<protein>
    <submittedName>
        <fullName evidence="1">Uncharacterized protein</fullName>
    </submittedName>
</protein>
<accession>A0A6U0R958</accession>
<gene>
    <name evidence="1" type="ORF">EANT1437_LOCUS5447</name>
    <name evidence="2" type="ORF">EANT1437_LOCUS5454</name>
</gene>
<sequence>MPLVKIFARNALKKSIPLSALQSKLCDIWGTKPETTKLILQRVEDWTNDSFQEDCYVDIRAYGKSERTREFVLEGMGRVQNAFAEENLIANVRLETYEGERYFHVPPKKSS</sequence>
<name>A0A6U0R958_9STRA</name>
<reference evidence="1" key="1">
    <citation type="submission" date="2021-01" db="EMBL/GenBank/DDBJ databases">
        <authorList>
            <person name="Corre E."/>
            <person name="Pelletier E."/>
            <person name="Niang G."/>
            <person name="Scheremetjew M."/>
            <person name="Finn R."/>
            <person name="Kale V."/>
            <person name="Holt S."/>
            <person name="Cochrane G."/>
            <person name="Meng A."/>
            <person name="Brown T."/>
            <person name="Cohen L."/>
        </authorList>
    </citation>
    <scope>NUCLEOTIDE SEQUENCE</scope>
    <source>
        <strain evidence="1">CCMP1452</strain>
    </source>
</reference>
<organism evidence="1">
    <name type="scientific">Eucampia antarctica</name>
    <dbReference type="NCBI Taxonomy" id="49252"/>
    <lineage>
        <taxon>Eukaryota</taxon>
        <taxon>Sar</taxon>
        <taxon>Stramenopiles</taxon>
        <taxon>Ochrophyta</taxon>
        <taxon>Bacillariophyta</taxon>
        <taxon>Mediophyceae</taxon>
        <taxon>Biddulphiophycidae</taxon>
        <taxon>Hemiaulales</taxon>
        <taxon>Hemiaulaceae</taxon>
        <taxon>Eucampia</taxon>
    </lineage>
</organism>
<proteinExistence type="predicted"/>
<dbReference type="AlphaFoldDB" id="A0A6U0R958"/>
<evidence type="ECO:0000313" key="2">
    <source>
        <dbReference type="EMBL" id="CAD9665525.1"/>
    </source>
</evidence>